<keyword evidence="2" id="KW-1185">Reference proteome</keyword>
<proteinExistence type="predicted"/>
<evidence type="ECO:0000313" key="2">
    <source>
        <dbReference type="Proteomes" id="UP000030700"/>
    </source>
</evidence>
<dbReference type="STRING" id="1499966.U14_05581"/>
<dbReference type="EMBL" id="DF820461">
    <property type="protein sequence ID" value="GAK54301.1"/>
    <property type="molecule type" value="Genomic_DNA"/>
</dbReference>
<dbReference type="HOGENOM" id="CLU_084165_1_0_0"/>
<reference evidence="1" key="1">
    <citation type="journal article" date="2015" name="PeerJ">
        <title>First genomic representation of candidate bacterial phylum KSB3 points to enhanced environmental sensing as a trigger of wastewater bulking.</title>
        <authorList>
            <person name="Sekiguchi Y."/>
            <person name="Ohashi A."/>
            <person name="Parks D.H."/>
            <person name="Yamauchi T."/>
            <person name="Tyson G.W."/>
            <person name="Hugenholtz P."/>
        </authorList>
    </citation>
    <scope>NUCLEOTIDE SEQUENCE [LARGE SCALE GENOMIC DNA]</scope>
</reference>
<protein>
    <recommendedName>
        <fullName evidence="3">Type I restriction enzyme R protein N-terminal domain-containing protein</fullName>
    </recommendedName>
</protein>
<sequence length="200" mass="22484">MSYSDFTIHQLKEEFGIEMIEDQPLFPNPPTSEVSPSLQALLEQYVPLAISISTEKARSEFIIAPILAELKFRFRNRLSLFSGIEFSVEPGKGLNGRCDYILSRSKEQLELTAPVLVLVEAKNEQIPKGIPQCIAEMIAAQLFNARNHEAIPTIYGVVTTGSLWRFLKLEQRCAYVDTLEYSLQQLDHILGILADITVNA</sequence>
<evidence type="ECO:0000313" key="1">
    <source>
        <dbReference type="EMBL" id="GAK54301.1"/>
    </source>
</evidence>
<name>A0A081BSC0_9BACT</name>
<gene>
    <name evidence="1" type="ORF">U14_05581</name>
</gene>
<evidence type="ECO:0008006" key="3">
    <source>
        <dbReference type="Google" id="ProtNLM"/>
    </source>
</evidence>
<dbReference type="AlphaFoldDB" id="A0A081BSC0"/>
<accession>A0A081BSC0</accession>
<organism evidence="1">
    <name type="scientific">Candidatus Moduliflexus flocculans</name>
    <dbReference type="NCBI Taxonomy" id="1499966"/>
    <lineage>
        <taxon>Bacteria</taxon>
        <taxon>Candidatus Moduliflexota</taxon>
        <taxon>Candidatus Moduliflexia</taxon>
        <taxon>Candidatus Moduliflexales</taxon>
        <taxon>Candidatus Moduliflexaceae</taxon>
    </lineage>
</organism>
<dbReference type="Proteomes" id="UP000030700">
    <property type="component" value="Unassembled WGS sequence"/>
</dbReference>